<evidence type="ECO:0000256" key="1">
    <source>
        <dbReference type="SAM" id="SignalP"/>
    </source>
</evidence>
<dbReference type="InterPro" id="IPR021598">
    <property type="entry name" value="DUF3221"/>
</dbReference>
<accession>A0A841KZD9</accession>
<dbReference type="AlphaFoldDB" id="A0A841KZD9"/>
<dbReference type="Proteomes" id="UP000579281">
    <property type="component" value="Unassembled WGS sequence"/>
</dbReference>
<name>A0A841KZD9_9FIRM</name>
<evidence type="ECO:0000313" key="2">
    <source>
        <dbReference type="EMBL" id="MBB6217688.1"/>
    </source>
</evidence>
<evidence type="ECO:0000313" key="3">
    <source>
        <dbReference type="Proteomes" id="UP000579281"/>
    </source>
</evidence>
<gene>
    <name evidence="2" type="ORF">HNQ80_003811</name>
</gene>
<reference evidence="2 3" key="1">
    <citation type="submission" date="2020-08" db="EMBL/GenBank/DDBJ databases">
        <title>Genomic Encyclopedia of Type Strains, Phase IV (KMG-IV): sequencing the most valuable type-strain genomes for metagenomic binning, comparative biology and taxonomic classification.</title>
        <authorList>
            <person name="Goeker M."/>
        </authorList>
    </citation>
    <scope>NUCLEOTIDE SEQUENCE [LARGE SCALE GENOMIC DNA]</scope>
    <source>
        <strain evidence="2 3">DSM 103526</strain>
    </source>
</reference>
<dbReference type="Pfam" id="PF11518">
    <property type="entry name" value="DUF3221"/>
    <property type="match status" value="1"/>
</dbReference>
<protein>
    <recommendedName>
        <fullName evidence="4">DUF3221 domain-containing protein</fullName>
    </recommendedName>
</protein>
<keyword evidence="3" id="KW-1185">Reference proteome</keyword>
<organism evidence="2 3">
    <name type="scientific">Anaerosolibacter carboniphilus</name>
    <dbReference type="NCBI Taxonomy" id="1417629"/>
    <lineage>
        <taxon>Bacteria</taxon>
        <taxon>Bacillati</taxon>
        <taxon>Bacillota</taxon>
        <taxon>Clostridia</taxon>
        <taxon>Peptostreptococcales</taxon>
        <taxon>Thermotaleaceae</taxon>
        <taxon>Anaerosolibacter</taxon>
    </lineage>
</organism>
<evidence type="ECO:0008006" key="4">
    <source>
        <dbReference type="Google" id="ProtNLM"/>
    </source>
</evidence>
<proteinExistence type="predicted"/>
<feature type="signal peptide" evidence="1">
    <location>
        <begin position="1"/>
        <end position="23"/>
    </location>
</feature>
<sequence>MKKLLFLFLAVSLVLGTLGCSKATNVSEKKIGIRGEIKKVVLDSNYKVESIYVEGKKEADTEYDKANIKITEDTIFLQHESMGHSSEDMMGKGSMVEVIFTGEVQESNPVQATAESIKAID</sequence>
<dbReference type="RefSeq" id="WP_184312184.1">
    <property type="nucleotide sequence ID" value="NZ_JACHEN010000027.1"/>
</dbReference>
<dbReference type="PROSITE" id="PS51257">
    <property type="entry name" value="PROKAR_LIPOPROTEIN"/>
    <property type="match status" value="1"/>
</dbReference>
<comment type="caution">
    <text evidence="2">The sequence shown here is derived from an EMBL/GenBank/DDBJ whole genome shotgun (WGS) entry which is preliminary data.</text>
</comment>
<dbReference type="EMBL" id="JACHEN010000027">
    <property type="protein sequence ID" value="MBB6217688.1"/>
    <property type="molecule type" value="Genomic_DNA"/>
</dbReference>
<feature type="chain" id="PRO_5032682891" description="DUF3221 domain-containing protein" evidence="1">
    <location>
        <begin position="24"/>
        <end position="121"/>
    </location>
</feature>
<keyword evidence="1" id="KW-0732">Signal</keyword>